<reference evidence="1 2" key="1">
    <citation type="submission" date="2021-03" db="EMBL/GenBank/DDBJ databases">
        <title>Fibrella sp. HMF5036 genome sequencing and assembly.</title>
        <authorList>
            <person name="Kang H."/>
            <person name="Kim H."/>
            <person name="Bae S."/>
            <person name="Joh K."/>
        </authorList>
    </citation>
    <scope>NUCLEOTIDE SEQUENCE [LARGE SCALE GENOMIC DNA]</scope>
    <source>
        <strain evidence="1 2">HMF5036</strain>
    </source>
</reference>
<sequence length="189" mass="21854">MYTSVSVMLLGFLLGVASCNYNPIRNAERTINRSLLKSISPTYKERFNWTIQRQRAVRKYLLRSIAQKYNIQVKKRLDTLILVESYNNMCTGCPANMVGVLINKHIYYINPSGYKDKTRFKDLAIKLDTLQFIKGAELRGFEKLYVFKSNSHPFDKSHYSALCFDGENANITWLLPNNSACSVNADCWW</sequence>
<organism evidence="1 2">
    <name type="scientific">Fibrella aquatilis</name>
    <dbReference type="NCBI Taxonomy" id="2817059"/>
    <lineage>
        <taxon>Bacteria</taxon>
        <taxon>Pseudomonadati</taxon>
        <taxon>Bacteroidota</taxon>
        <taxon>Cytophagia</taxon>
        <taxon>Cytophagales</taxon>
        <taxon>Spirosomataceae</taxon>
        <taxon>Fibrella</taxon>
    </lineage>
</organism>
<evidence type="ECO:0000313" key="1">
    <source>
        <dbReference type="EMBL" id="MBO0929635.1"/>
    </source>
</evidence>
<comment type="caution">
    <text evidence="1">The sequence shown here is derived from an EMBL/GenBank/DDBJ whole genome shotgun (WGS) entry which is preliminary data.</text>
</comment>
<dbReference type="RefSeq" id="WP_207333595.1">
    <property type="nucleotide sequence ID" value="NZ_JAFMYU010000001.1"/>
</dbReference>
<dbReference type="Proteomes" id="UP000664795">
    <property type="component" value="Unassembled WGS sequence"/>
</dbReference>
<gene>
    <name evidence="1" type="ORF">J2I48_01450</name>
</gene>
<dbReference type="AlphaFoldDB" id="A0A939JYZ0"/>
<keyword evidence="2" id="KW-1185">Reference proteome</keyword>
<name>A0A939JYZ0_9BACT</name>
<proteinExistence type="predicted"/>
<evidence type="ECO:0000313" key="2">
    <source>
        <dbReference type="Proteomes" id="UP000664795"/>
    </source>
</evidence>
<dbReference type="EMBL" id="JAFMYU010000001">
    <property type="protein sequence ID" value="MBO0929635.1"/>
    <property type="molecule type" value="Genomic_DNA"/>
</dbReference>
<accession>A0A939JYZ0</accession>
<protein>
    <submittedName>
        <fullName evidence="1">Uncharacterized protein</fullName>
    </submittedName>
</protein>